<evidence type="ECO:0000256" key="1">
    <source>
        <dbReference type="RuleBase" id="RU000577"/>
    </source>
</evidence>
<dbReference type="InterPro" id="IPR003593">
    <property type="entry name" value="AAA+_ATPase"/>
</dbReference>
<accession>A0A9D6UYT7</accession>
<dbReference type="Proteomes" id="UP000807825">
    <property type="component" value="Unassembled WGS sequence"/>
</dbReference>
<reference evidence="5" key="1">
    <citation type="submission" date="2020-07" db="EMBL/GenBank/DDBJ databases">
        <title>Huge and variable diversity of episymbiotic CPR bacteria and DPANN archaea in groundwater ecosystems.</title>
        <authorList>
            <person name="He C.Y."/>
            <person name="Keren R."/>
            <person name="Whittaker M."/>
            <person name="Farag I.F."/>
            <person name="Doudna J."/>
            <person name="Cate J.H.D."/>
            <person name="Banfield J.F."/>
        </authorList>
    </citation>
    <scope>NUCLEOTIDE SEQUENCE</scope>
    <source>
        <strain evidence="5">NC_groundwater_1664_Pr3_B-0.1um_52_9</strain>
    </source>
</reference>
<dbReference type="Gene3D" id="1.10.8.60">
    <property type="match status" value="1"/>
</dbReference>
<comment type="function">
    <text evidence="1">Plays an essential role in the initiation and regulation of chromosomal replication. ATP-DnaA binds to the origin of replication (oriC) to initiate formation of the DNA replication initiation complex once per cell cycle. Binds the DnaA box (a 9 base pair repeat at the origin) and separates the double-stranded (ds)DNA. Forms a right-handed helical filament on oriC DNA; dsDNA binds to the exterior of the filament while single-stranded (ss)DNA is stabiized in the filament's interior. The ATP-DnaA-oriC complex binds and stabilizes one strand of the AT-rich DNA unwinding element (DUE), permitting loading of DNA polymerase. After initiation quickly degrades to an ADP-DnaA complex that is not apt for DNA replication. Binds acidic phospholipids.</text>
</comment>
<dbReference type="SUPFAM" id="SSF52540">
    <property type="entry name" value="P-loop containing nucleoside triphosphate hydrolases"/>
    <property type="match status" value="1"/>
</dbReference>
<dbReference type="EMBL" id="JACRDE010000049">
    <property type="protein sequence ID" value="MBI5248177.1"/>
    <property type="molecule type" value="Genomic_DNA"/>
</dbReference>
<keyword evidence="1" id="KW-0235">DNA replication</keyword>
<dbReference type="GO" id="GO:0005886">
    <property type="term" value="C:plasma membrane"/>
    <property type="evidence" value="ECO:0007669"/>
    <property type="project" value="TreeGrafter"/>
</dbReference>
<dbReference type="InterPro" id="IPR027417">
    <property type="entry name" value="P-loop_NTPase"/>
</dbReference>
<protein>
    <recommendedName>
        <fullName evidence="1">Chromosomal replication initiator protein DnaA</fullName>
    </recommendedName>
</protein>
<dbReference type="PRINTS" id="PR00051">
    <property type="entry name" value="DNAA"/>
</dbReference>
<evidence type="ECO:0000256" key="3">
    <source>
        <dbReference type="SAM" id="MobiDB-lite"/>
    </source>
</evidence>
<dbReference type="CDD" id="cd00009">
    <property type="entry name" value="AAA"/>
    <property type="match status" value="1"/>
</dbReference>
<dbReference type="SMART" id="SM00382">
    <property type="entry name" value="AAA"/>
    <property type="match status" value="1"/>
</dbReference>
<dbReference type="GO" id="GO:0003688">
    <property type="term" value="F:DNA replication origin binding"/>
    <property type="evidence" value="ECO:0007669"/>
    <property type="project" value="TreeGrafter"/>
</dbReference>
<evidence type="ECO:0000313" key="6">
    <source>
        <dbReference type="Proteomes" id="UP000807825"/>
    </source>
</evidence>
<feature type="domain" description="AAA+ ATPase" evidence="4">
    <location>
        <begin position="91"/>
        <end position="243"/>
    </location>
</feature>
<dbReference type="GO" id="GO:0006270">
    <property type="term" value="P:DNA replication initiation"/>
    <property type="evidence" value="ECO:0007669"/>
    <property type="project" value="TreeGrafter"/>
</dbReference>
<organism evidence="5 6">
    <name type="scientific">Desulfomonile tiedjei</name>
    <dbReference type="NCBI Taxonomy" id="2358"/>
    <lineage>
        <taxon>Bacteria</taxon>
        <taxon>Pseudomonadati</taxon>
        <taxon>Thermodesulfobacteriota</taxon>
        <taxon>Desulfomonilia</taxon>
        <taxon>Desulfomonilales</taxon>
        <taxon>Desulfomonilaceae</taxon>
        <taxon>Desulfomonile</taxon>
    </lineage>
</organism>
<comment type="caution">
    <text evidence="5">The sequence shown here is derived from an EMBL/GenBank/DDBJ whole genome shotgun (WGS) entry which is preliminary data.</text>
</comment>
<dbReference type="Pfam" id="PF00308">
    <property type="entry name" value="Bac_DnaA"/>
    <property type="match status" value="1"/>
</dbReference>
<evidence type="ECO:0000313" key="5">
    <source>
        <dbReference type="EMBL" id="MBI5248177.1"/>
    </source>
</evidence>
<evidence type="ECO:0000259" key="4">
    <source>
        <dbReference type="SMART" id="SM00382"/>
    </source>
</evidence>
<dbReference type="InterPro" id="IPR020591">
    <property type="entry name" value="Chromosome_initiator_DnaA-like"/>
</dbReference>
<dbReference type="GO" id="GO:0005524">
    <property type="term" value="F:ATP binding"/>
    <property type="evidence" value="ECO:0007669"/>
    <property type="project" value="UniProtKB-KW"/>
</dbReference>
<sequence length="404" mass="44883">MSEKPRQPGPGSLPDFLKVCVQKGILDERSAQRIELYRRSRSFGKYQSTSAIINDPPDSGLTFDNYMVCKGNSFAVELAKTVANMSPSRLPYNPLYIYGDIGLGKTHLLSAIANAARDKKVLLINTADLETEHERAERLRSRAELREWLLSAEILLVDDIQLCEGREDVQRDLFSVLNHMTRAQRWVVISSDVPPTRLAGVESRLLSRLRGGVIVSLQMGDGNERRDLIRLFLDERSMPEDVVDYLADHITDDVRVLKAAVAQLLTLHEGPQTPLTIDIVQAVVPLPDGVPESTKAPESASPDHDTTGPQTPTNLDVRASQFEDMLAGVESKDRDASAMKLLKKMLAGAESKEEQSLALQIAVGERIRQLRNAKGDTKAIQQLEQALDLLREGRMEEAIRCISI</sequence>
<keyword evidence="1" id="KW-0238">DNA-binding</keyword>
<dbReference type="AlphaFoldDB" id="A0A9D6UYT7"/>
<feature type="region of interest" description="Disordered" evidence="3">
    <location>
        <begin position="288"/>
        <end position="314"/>
    </location>
</feature>
<gene>
    <name evidence="5" type="ORF">HY912_01670</name>
</gene>
<dbReference type="PANTHER" id="PTHR30050:SF2">
    <property type="entry name" value="CHROMOSOMAL REPLICATION INITIATOR PROTEIN DNAA"/>
    <property type="match status" value="1"/>
</dbReference>
<evidence type="ECO:0000256" key="2">
    <source>
        <dbReference type="RuleBase" id="RU004227"/>
    </source>
</evidence>
<proteinExistence type="inferred from homology"/>
<keyword evidence="1" id="KW-0547">Nucleotide-binding</keyword>
<dbReference type="PANTHER" id="PTHR30050">
    <property type="entry name" value="CHROMOSOMAL REPLICATION INITIATOR PROTEIN DNAA"/>
    <property type="match status" value="1"/>
</dbReference>
<dbReference type="InterPro" id="IPR013317">
    <property type="entry name" value="DnaA_dom"/>
</dbReference>
<dbReference type="Gene3D" id="3.40.50.300">
    <property type="entry name" value="P-loop containing nucleotide triphosphate hydrolases"/>
    <property type="match status" value="1"/>
</dbReference>
<comment type="similarity">
    <text evidence="2">Belongs to the DnaA family.</text>
</comment>
<name>A0A9D6UYT7_9BACT</name>
<keyword evidence="1 5" id="KW-0067">ATP-binding</keyword>